<organism evidence="1 2">
    <name type="scientific">Metabacillus arenae</name>
    <dbReference type="NCBI Taxonomy" id="2771434"/>
    <lineage>
        <taxon>Bacteria</taxon>
        <taxon>Bacillati</taxon>
        <taxon>Bacillota</taxon>
        <taxon>Bacilli</taxon>
        <taxon>Bacillales</taxon>
        <taxon>Bacillaceae</taxon>
        <taxon>Metabacillus</taxon>
    </lineage>
</organism>
<gene>
    <name evidence="1" type="ORF">IC621_01420</name>
</gene>
<dbReference type="RefSeq" id="WP_191154969.1">
    <property type="nucleotide sequence ID" value="NZ_JACXAI010000001.1"/>
</dbReference>
<sequence>MECCYYGIEINSLEEFTSEYMSDTIPKITEAVHVLDSSESIFIVGTKEESQRLASLLQNKNMYEDTYELIKLDEPVKKGCFEDFSIQTNSNHYYLLNELVAYFKIASGQEIQKEMAMLQFDEHLIAMDNGYYFVEKSLLELIENISKAYEIEVVFYLDKYYEND</sequence>
<evidence type="ECO:0000313" key="1">
    <source>
        <dbReference type="EMBL" id="MBD1378876.1"/>
    </source>
</evidence>
<dbReference type="AlphaFoldDB" id="A0A926NJ96"/>
<proteinExistence type="predicted"/>
<accession>A0A926NJ96</accession>
<dbReference type="Proteomes" id="UP000626844">
    <property type="component" value="Unassembled WGS sequence"/>
</dbReference>
<protein>
    <submittedName>
        <fullName evidence="1">Uncharacterized protein</fullName>
    </submittedName>
</protein>
<dbReference type="EMBL" id="JACXAI010000001">
    <property type="protein sequence ID" value="MBD1378876.1"/>
    <property type="molecule type" value="Genomic_DNA"/>
</dbReference>
<name>A0A926NJ96_9BACI</name>
<keyword evidence="2" id="KW-1185">Reference proteome</keyword>
<comment type="caution">
    <text evidence="1">The sequence shown here is derived from an EMBL/GenBank/DDBJ whole genome shotgun (WGS) entry which is preliminary data.</text>
</comment>
<evidence type="ECO:0000313" key="2">
    <source>
        <dbReference type="Proteomes" id="UP000626844"/>
    </source>
</evidence>
<reference evidence="1" key="1">
    <citation type="submission" date="2020-09" db="EMBL/GenBank/DDBJ databases">
        <title>A novel bacterium of genus Bacillus, isolated from South China Sea.</title>
        <authorList>
            <person name="Huang H."/>
            <person name="Mo K."/>
            <person name="Hu Y."/>
        </authorList>
    </citation>
    <scope>NUCLEOTIDE SEQUENCE</scope>
    <source>
        <strain evidence="1">IB182487</strain>
    </source>
</reference>